<feature type="chain" id="PRO_5013247248" evidence="1">
    <location>
        <begin position="21"/>
        <end position="99"/>
    </location>
</feature>
<evidence type="ECO:0000256" key="1">
    <source>
        <dbReference type="SAM" id="SignalP"/>
    </source>
</evidence>
<name>A0A1P7ZCS4_CONBE</name>
<accession>A0A1P7ZCS4</accession>
<keyword evidence="1" id="KW-0732">Signal</keyword>
<reference evidence="2" key="1">
    <citation type="submission" date="2015-01" db="EMBL/GenBank/DDBJ databases">
        <title>A model to identify novel conotoxins from transcriptomics based on NON-BLAST algorithm.</title>
        <authorList>
            <person name="Lu A."/>
            <person name="Wang Z."/>
        </authorList>
    </citation>
    <scope>NUCLEOTIDE SEQUENCE</scope>
</reference>
<feature type="signal peptide" evidence="1">
    <location>
        <begin position="1"/>
        <end position="20"/>
    </location>
</feature>
<dbReference type="EMBL" id="KP644556">
    <property type="protein sequence ID" value="ALM87512.1"/>
    <property type="molecule type" value="mRNA"/>
</dbReference>
<organism evidence="2">
    <name type="scientific">Conus betulinus</name>
    <name type="common">Beech cone</name>
    <dbReference type="NCBI Taxonomy" id="89764"/>
    <lineage>
        <taxon>Eukaryota</taxon>
        <taxon>Metazoa</taxon>
        <taxon>Spiralia</taxon>
        <taxon>Lophotrochozoa</taxon>
        <taxon>Mollusca</taxon>
        <taxon>Gastropoda</taxon>
        <taxon>Caenogastropoda</taxon>
        <taxon>Neogastropoda</taxon>
        <taxon>Conoidea</taxon>
        <taxon>Conidae</taxon>
        <taxon>Conus</taxon>
        <taxon>Dendroconus</taxon>
    </lineage>
</organism>
<proteinExistence type="evidence at transcript level"/>
<sequence length="99" mass="11010">MKIYLCLAVLLLLASTTVDSALRDKAETIRNWRRKGRDENLCPECRCSELKTAECDESKYCHSDHSCPTSPTCNNGKCLCTHFLGGRCSRTSECNGSVC</sequence>
<dbReference type="AlphaFoldDB" id="A0A1P7ZCS4"/>
<evidence type="ECO:0000313" key="2">
    <source>
        <dbReference type="EMBL" id="ALM87512.1"/>
    </source>
</evidence>
<protein>
    <submittedName>
        <fullName evidence="2">Conotoxin</fullName>
    </submittedName>
</protein>